<dbReference type="InterPro" id="IPR017970">
    <property type="entry name" value="Homeobox_CS"/>
</dbReference>
<keyword evidence="6" id="KW-0010">Activator</keyword>
<keyword evidence="2" id="KW-0217">Developmental protein</keyword>
<evidence type="ECO:0000256" key="8">
    <source>
        <dbReference type="ARBA" id="ARBA00023242"/>
    </source>
</evidence>
<dbReference type="GO" id="GO:0000981">
    <property type="term" value="F:DNA-binding transcription factor activity, RNA polymerase II-specific"/>
    <property type="evidence" value="ECO:0007669"/>
    <property type="project" value="InterPro"/>
</dbReference>
<proteinExistence type="predicted"/>
<dbReference type="PROSITE" id="PS00027">
    <property type="entry name" value="HOMEOBOX_1"/>
    <property type="match status" value="1"/>
</dbReference>
<evidence type="ECO:0000256" key="3">
    <source>
        <dbReference type="ARBA" id="ARBA00023015"/>
    </source>
</evidence>
<evidence type="ECO:0000256" key="7">
    <source>
        <dbReference type="ARBA" id="ARBA00023163"/>
    </source>
</evidence>
<evidence type="ECO:0000256" key="10">
    <source>
        <dbReference type="RuleBase" id="RU000682"/>
    </source>
</evidence>
<dbReference type="PANTHER" id="PTHR24328">
    <property type="entry name" value="HOMEOBOX PROTEIN MOX"/>
    <property type="match status" value="1"/>
</dbReference>
<accession>A0A1I8PST8</accession>
<dbReference type="OrthoDB" id="6159439at2759"/>
<dbReference type="GO" id="GO:0045944">
    <property type="term" value="P:positive regulation of transcription by RNA polymerase II"/>
    <property type="evidence" value="ECO:0007669"/>
    <property type="project" value="InterPro"/>
</dbReference>
<comment type="subcellular location">
    <subcellularLocation>
        <location evidence="1 9 10">Nucleus</location>
    </subcellularLocation>
</comment>
<dbReference type="Proteomes" id="UP000095300">
    <property type="component" value="Unassembled WGS sequence"/>
</dbReference>
<keyword evidence="3" id="KW-0805">Transcription regulation</keyword>
<keyword evidence="8 9" id="KW-0539">Nucleus</keyword>
<dbReference type="InterPro" id="IPR042634">
    <property type="entry name" value="MOX-1/MOX-2"/>
</dbReference>
<dbReference type="VEuPathDB" id="VectorBase:SCAU010814"/>
<dbReference type="InterPro" id="IPR001356">
    <property type="entry name" value="HD"/>
</dbReference>
<evidence type="ECO:0000256" key="1">
    <source>
        <dbReference type="ARBA" id="ARBA00004123"/>
    </source>
</evidence>
<feature type="domain" description="Homeobox" evidence="12">
    <location>
        <begin position="142"/>
        <end position="202"/>
    </location>
</feature>
<protein>
    <recommendedName>
        <fullName evidence="12">Homeobox domain-containing protein</fullName>
    </recommendedName>
</protein>
<dbReference type="GO" id="GO:0005634">
    <property type="term" value="C:nucleus"/>
    <property type="evidence" value="ECO:0007669"/>
    <property type="project" value="UniProtKB-SubCell"/>
</dbReference>
<evidence type="ECO:0000256" key="2">
    <source>
        <dbReference type="ARBA" id="ARBA00022473"/>
    </source>
</evidence>
<evidence type="ECO:0000256" key="5">
    <source>
        <dbReference type="ARBA" id="ARBA00023155"/>
    </source>
</evidence>
<dbReference type="InterPro" id="IPR020479">
    <property type="entry name" value="HD_metazoa"/>
</dbReference>
<gene>
    <name evidence="13" type="primary">106083378</name>
</gene>
<dbReference type="Gene3D" id="1.10.10.60">
    <property type="entry name" value="Homeodomain-like"/>
    <property type="match status" value="1"/>
</dbReference>
<organism evidence="13 14">
    <name type="scientific">Stomoxys calcitrans</name>
    <name type="common">Stable fly</name>
    <name type="synonym">Conops calcitrans</name>
    <dbReference type="NCBI Taxonomy" id="35570"/>
    <lineage>
        <taxon>Eukaryota</taxon>
        <taxon>Metazoa</taxon>
        <taxon>Ecdysozoa</taxon>
        <taxon>Arthropoda</taxon>
        <taxon>Hexapoda</taxon>
        <taxon>Insecta</taxon>
        <taxon>Pterygota</taxon>
        <taxon>Neoptera</taxon>
        <taxon>Endopterygota</taxon>
        <taxon>Diptera</taxon>
        <taxon>Brachycera</taxon>
        <taxon>Muscomorpha</taxon>
        <taxon>Muscoidea</taxon>
        <taxon>Muscidae</taxon>
        <taxon>Stomoxys</taxon>
    </lineage>
</organism>
<dbReference type="AlphaFoldDB" id="A0A1I8PST8"/>
<dbReference type="KEGG" id="scac:106083378"/>
<dbReference type="PROSITE" id="PS50071">
    <property type="entry name" value="HOMEOBOX_2"/>
    <property type="match status" value="1"/>
</dbReference>
<dbReference type="InterPro" id="IPR009057">
    <property type="entry name" value="Homeodomain-like_sf"/>
</dbReference>
<dbReference type="PRINTS" id="PR00024">
    <property type="entry name" value="HOMEOBOX"/>
</dbReference>
<keyword evidence="4 9" id="KW-0238">DNA-binding</keyword>
<evidence type="ECO:0000256" key="9">
    <source>
        <dbReference type="PROSITE-ProRule" id="PRU00108"/>
    </source>
</evidence>
<evidence type="ECO:0000256" key="4">
    <source>
        <dbReference type="ARBA" id="ARBA00023125"/>
    </source>
</evidence>
<dbReference type="PANTHER" id="PTHR24328:SF7">
    <property type="entry name" value="BUTTONLESS"/>
    <property type="match status" value="1"/>
</dbReference>
<evidence type="ECO:0000313" key="13">
    <source>
        <dbReference type="EnsemblMetazoa" id="SCAU010814-PA"/>
    </source>
</evidence>
<evidence type="ECO:0000256" key="11">
    <source>
        <dbReference type="SAM" id="MobiDB-lite"/>
    </source>
</evidence>
<evidence type="ECO:0000259" key="12">
    <source>
        <dbReference type="PROSITE" id="PS50071"/>
    </source>
</evidence>
<dbReference type="CDD" id="cd00086">
    <property type="entry name" value="homeodomain"/>
    <property type="match status" value="1"/>
</dbReference>
<dbReference type="STRING" id="35570.A0A1I8PST8"/>
<keyword evidence="14" id="KW-1185">Reference proteome</keyword>
<dbReference type="SMART" id="SM00389">
    <property type="entry name" value="HOX"/>
    <property type="match status" value="1"/>
</dbReference>
<reference evidence="13" key="1">
    <citation type="submission" date="2020-05" db="UniProtKB">
        <authorList>
            <consortium name="EnsemblMetazoa"/>
        </authorList>
    </citation>
    <scope>IDENTIFICATION</scope>
    <source>
        <strain evidence="13">USDA</strain>
    </source>
</reference>
<feature type="DNA-binding region" description="Homeobox" evidence="9">
    <location>
        <begin position="144"/>
        <end position="203"/>
    </location>
</feature>
<feature type="region of interest" description="Disordered" evidence="11">
    <location>
        <begin position="108"/>
        <end position="135"/>
    </location>
</feature>
<keyword evidence="7" id="KW-0804">Transcription</keyword>
<keyword evidence="5 9" id="KW-0371">Homeobox</keyword>
<sequence>MQTNLEDFFYCENSTESFSNSYQLPHQHVNTSNTHYDDNAYREMQHYYMDQFNQSYVNNTCVTSSSDTVIYERSPYYMCNQNYTDLNNCAQTPPPQQQYWNTREINTSENTSPQKEIVNSESFTDSKNQTPSNHLNIIPAVSSSRKERTAFTKEQIKSLEKEFLHANYLTRLRRYEIAVALDLTERQVKVWFQNRRMKWKRLKMEATTNDKTFN</sequence>
<evidence type="ECO:0000256" key="6">
    <source>
        <dbReference type="ARBA" id="ARBA00023159"/>
    </source>
</evidence>
<dbReference type="EnsemblMetazoa" id="SCAU010814-RA">
    <property type="protein sequence ID" value="SCAU010814-PA"/>
    <property type="gene ID" value="SCAU010814"/>
</dbReference>
<name>A0A1I8PST8_STOCA</name>
<dbReference type="SUPFAM" id="SSF46689">
    <property type="entry name" value="Homeodomain-like"/>
    <property type="match status" value="1"/>
</dbReference>
<dbReference type="GO" id="GO:0000978">
    <property type="term" value="F:RNA polymerase II cis-regulatory region sequence-specific DNA binding"/>
    <property type="evidence" value="ECO:0007669"/>
    <property type="project" value="TreeGrafter"/>
</dbReference>
<evidence type="ECO:0000313" key="14">
    <source>
        <dbReference type="Proteomes" id="UP000095300"/>
    </source>
</evidence>
<dbReference type="Pfam" id="PF00046">
    <property type="entry name" value="Homeodomain"/>
    <property type="match status" value="1"/>
</dbReference>